<reference evidence="2 3" key="1">
    <citation type="journal article" date="2019" name="Mol. Biol. Evol.">
        <title>Blast fungal genomes show frequent chromosomal changes, gene gains and losses, and effector gene turnover.</title>
        <authorList>
            <person name="Gomez Luciano L.B."/>
            <person name="Jason Tsai I."/>
            <person name="Chuma I."/>
            <person name="Tosa Y."/>
            <person name="Chen Y.H."/>
            <person name="Li J.Y."/>
            <person name="Li M.Y."/>
            <person name="Jade Lu M.Y."/>
            <person name="Nakayashiki H."/>
            <person name="Li W.H."/>
        </authorList>
    </citation>
    <scope>NUCLEOTIDE SEQUENCE [LARGE SCALE GENOMIC DNA]</scope>
    <source>
        <strain evidence="2">MZ5-1-6</strain>
    </source>
</reference>
<feature type="region of interest" description="Disordered" evidence="1">
    <location>
        <begin position="35"/>
        <end position="75"/>
    </location>
</feature>
<feature type="compositionally biased region" description="Basic and acidic residues" evidence="1">
    <location>
        <begin position="35"/>
        <end position="50"/>
    </location>
</feature>
<organism evidence="2 3">
    <name type="scientific">Pyricularia oryzae</name>
    <name type="common">Rice blast fungus</name>
    <name type="synonym">Magnaporthe oryzae</name>
    <dbReference type="NCBI Taxonomy" id="318829"/>
    <lineage>
        <taxon>Eukaryota</taxon>
        <taxon>Fungi</taxon>
        <taxon>Dikarya</taxon>
        <taxon>Ascomycota</taxon>
        <taxon>Pezizomycotina</taxon>
        <taxon>Sordariomycetes</taxon>
        <taxon>Sordariomycetidae</taxon>
        <taxon>Magnaporthales</taxon>
        <taxon>Pyriculariaceae</taxon>
        <taxon>Pyricularia</taxon>
    </lineage>
</organism>
<evidence type="ECO:0000313" key="2">
    <source>
        <dbReference type="EMBL" id="QBZ63829.1"/>
    </source>
</evidence>
<evidence type="ECO:0000313" key="3">
    <source>
        <dbReference type="Proteomes" id="UP000294847"/>
    </source>
</evidence>
<accession>A0A4P7NNR3</accession>
<protein>
    <submittedName>
        <fullName evidence="2">Uncharacterized protein</fullName>
    </submittedName>
</protein>
<evidence type="ECO:0000256" key="1">
    <source>
        <dbReference type="SAM" id="MobiDB-lite"/>
    </source>
</evidence>
<proteinExistence type="predicted"/>
<feature type="non-terminal residue" evidence="2">
    <location>
        <position position="1"/>
    </location>
</feature>
<sequence>LFLEAAARPIRWCRGPGQSARYHLEGRGIKLEEGGKEKSMCRESGEEKRRGTFGKGKVRARQKGLNATRGIPGHP</sequence>
<name>A0A4P7NNR3_PYROR</name>
<dbReference type="AlphaFoldDB" id="A0A4P7NNR3"/>
<dbReference type="EMBL" id="CP034209">
    <property type="protein sequence ID" value="QBZ63829.1"/>
    <property type="molecule type" value="Genomic_DNA"/>
</dbReference>
<gene>
    <name evidence="2" type="ORF">PoMZ_05519</name>
</gene>
<dbReference type="Proteomes" id="UP000294847">
    <property type="component" value="Chromosome 6"/>
</dbReference>
<feature type="non-terminal residue" evidence="2">
    <location>
        <position position="75"/>
    </location>
</feature>